<dbReference type="SUPFAM" id="SSF49313">
    <property type="entry name" value="Cadherin-like"/>
    <property type="match status" value="2"/>
</dbReference>
<evidence type="ECO:0000313" key="3">
    <source>
        <dbReference type="Proteomes" id="UP000324133"/>
    </source>
</evidence>
<sequence length="274" mass="26624">GGATNQAPVVSAPVPDQSVAAGAAYAYTVPSGTFTDPDGDALTLAATQGNGSALPSWLSFSPATRQLSGTAPASAVTLTIRLTASDGKGGNASDQFTLTVTGGGTANGSPVVASAIPDQGATAGTAYSYAFPAGTFTDPDGDALSYSAALAGGGALPSWLSFSPAARSFSGTPSAADAGTLAVRVTASDGKGGSATDEFSLSVSGGTSSGEAYRLNAAGPQETTSRGVFAADAFASGGSKKSPTTDAIAGTTDDAIYRSNRFGTGFSYNIPVKG</sequence>
<dbReference type="EMBL" id="VKKY01000008">
    <property type="protein sequence ID" value="KAA3435906.1"/>
    <property type="molecule type" value="Genomic_DNA"/>
</dbReference>
<dbReference type="SMART" id="SM00736">
    <property type="entry name" value="CADG"/>
    <property type="match status" value="2"/>
</dbReference>
<feature type="non-terminal residue" evidence="2">
    <location>
        <position position="1"/>
    </location>
</feature>
<proteinExistence type="predicted"/>
<gene>
    <name evidence="2" type="ORF">FOA19_23250</name>
</gene>
<feature type="domain" description="Dystroglycan-type cadherin-like" evidence="1">
    <location>
        <begin position="9"/>
        <end position="107"/>
    </location>
</feature>
<dbReference type="Gene3D" id="2.60.40.10">
    <property type="entry name" value="Immunoglobulins"/>
    <property type="match status" value="2"/>
</dbReference>
<dbReference type="InterPro" id="IPR013783">
    <property type="entry name" value="Ig-like_fold"/>
</dbReference>
<dbReference type="GO" id="GO:0016011">
    <property type="term" value="C:dystroglycan complex"/>
    <property type="evidence" value="ECO:0007669"/>
    <property type="project" value="TreeGrafter"/>
</dbReference>
<dbReference type="InterPro" id="IPR015919">
    <property type="entry name" value="Cadherin-like_sf"/>
</dbReference>
<feature type="domain" description="Dystroglycan-type cadherin-like" evidence="1">
    <location>
        <begin position="111"/>
        <end position="210"/>
    </location>
</feature>
<reference evidence="2 3" key="1">
    <citation type="submission" date="2019-07" db="EMBL/GenBank/DDBJ databases">
        <title>Rufibacter sp. nov., isolated from lake sediment.</title>
        <authorList>
            <person name="Qu J.-H."/>
        </authorList>
    </citation>
    <scope>NUCLEOTIDE SEQUENCE [LARGE SCALE GENOMIC DNA]</scope>
    <source>
        <strain evidence="2 3">NBS58-1</strain>
    </source>
</reference>
<evidence type="ECO:0000313" key="2">
    <source>
        <dbReference type="EMBL" id="KAA3435906.1"/>
    </source>
</evidence>
<accession>A0A5B6T700</accession>
<dbReference type="AlphaFoldDB" id="A0A5B6T700"/>
<organism evidence="2 3">
    <name type="scientific">Rufibacter hautae</name>
    <dbReference type="NCBI Taxonomy" id="2595005"/>
    <lineage>
        <taxon>Bacteria</taxon>
        <taxon>Pseudomonadati</taxon>
        <taxon>Bacteroidota</taxon>
        <taxon>Cytophagia</taxon>
        <taxon>Cytophagales</taxon>
        <taxon>Hymenobacteraceae</taxon>
        <taxon>Rufibacter</taxon>
    </lineage>
</organism>
<name>A0A5B6T700_9BACT</name>
<protein>
    <recommendedName>
        <fullName evidence="1">Dystroglycan-type cadherin-like domain-containing protein</fullName>
    </recommendedName>
</protein>
<dbReference type="Gene3D" id="2.60.120.430">
    <property type="entry name" value="Galactose-binding lectin"/>
    <property type="match status" value="1"/>
</dbReference>
<evidence type="ECO:0000259" key="1">
    <source>
        <dbReference type="SMART" id="SM00736"/>
    </source>
</evidence>
<dbReference type="Proteomes" id="UP000324133">
    <property type="component" value="Unassembled WGS sequence"/>
</dbReference>
<dbReference type="RefSeq" id="WP_190300534.1">
    <property type="nucleotide sequence ID" value="NZ_VKKY01000008.1"/>
</dbReference>
<dbReference type="PANTHER" id="PTHR21559:SF21">
    <property type="entry name" value="DYSTROGLYCAN 1"/>
    <property type="match status" value="1"/>
</dbReference>
<dbReference type="PANTHER" id="PTHR21559">
    <property type="entry name" value="DYSTROGLYCAN-RELATED"/>
    <property type="match status" value="1"/>
</dbReference>
<dbReference type="InterPro" id="IPR006644">
    <property type="entry name" value="Cadg"/>
</dbReference>
<comment type="caution">
    <text evidence="2">The sequence shown here is derived from an EMBL/GenBank/DDBJ whole genome shotgun (WGS) entry which is preliminary data.</text>
</comment>
<keyword evidence="3" id="KW-1185">Reference proteome</keyword>
<dbReference type="GO" id="GO:0005509">
    <property type="term" value="F:calcium ion binding"/>
    <property type="evidence" value="ECO:0007669"/>
    <property type="project" value="InterPro"/>
</dbReference>
<dbReference type="Pfam" id="PF05345">
    <property type="entry name" value="He_PIG"/>
    <property type="match status" value="2"/>
</dbReference>
<dbReference type="GO" id="GO:0043236">
    <property type="term" value="F:laminin binding"/>
    <property type="evidence" value="ECO:0007669"/>
    <property type="project" value="TreeGrafter"/>
</dbReference>
<feature type="non-terminal residue" evidence="2">
    <location>
        <position position="274"/>
    </location>
</feature>